<evidence type="ECO:0000256" key="1">
    <source>
        <dbReference type="ARBA" id="ARBA00004196"/>
    </source>
</evidence>
<evidence type="ECO:0000259" key="6">
    <source>
        <dbReference type="Pfam" id="PF25973"/>
    </source>
</evidence>
<dbReference type="PRINTS" id="PR01490">
    <property type="entry name" value="RTXTOXIND"/>
</dbReference>
<feature type="domain" description="CzcB-like barrel-sandwich hybrid" evidence="6">
    <location>
        <begin position="69"/>
        <end position="272"/>
    </location>
</feature>
<evidence type="ECO:0000313" key="8">
    <source>
        <dbReference type="EMBL" id="BAL54372.1"/>
    </source>
</evidence>
<organism evidence="8">
    <name type="scientific">uncultured Chloroflexota bacterium</name>
    <dbReference type="NCBI Taxonomy" id="166587"/>
    <lineage>
        <taxon>Bacteria</taxon>
        <taxon>Bacillati</taxon>
        <taxon>Chloroflexota</taxon>
        <taxon>environmental samples</taxon>
    </lineage>
</organism>
<reference evidence="8" key="1">
    <citation type="journal article" date="2005" name="Environ. Microbiol.">
        <title>Genetic and functional properties of uncultivated thermophilic crenarchaeotes from a subsurface gold mine as revealed by analysis of genome fragments.</title>
        <authorList>
            <person name="Nunoura T."/>
            <person name="Hirayama H."/>
            <person name="Takami H."/>
            <person name="Oida H."/>
            <person name="Nishi S."/>
            <person name="Shimamura S."/>
            <person name="Suzuki Y."/>
            <person name="Inagaki F."/>
            <person name="Takai K."/>
            <person name="Nealson K.H."/>
            <person name="Horikoshi K."/>
        </authorList>
    </citation>
    <scope>NUCLEOTIDE SEQUENCE</scope>
</reference>
<keyword evidence="5" id="KW-1133">Transmembrane helix</keyword>
<dbReference type="GO" id="GO:0016020">
    <property type="term" value="C:membrane"/>
    <property type="evidence" value="ECO:0007669"/>
    <property type="project" value="InterPro"/>
</dbReference>
<reference evidence="8" key="2">
    <citation type="journal article" date="2012" name="PLoS ONE">
        <title>A Deeply Branching Thermophilic Bacterium with an Ancient Acetyl-CoA Pathway Dominates a Subsurface Ecosystem.</title>
        <authorList>
            <person name="Takami H."/>
            <person name="Noguchi H."/>
            <person name="Takaki Y."/>
            <person name="Uchiyama I."/>
            <person name="Toyoda A."/>
            <person name="Nishi S."/>
            <person name="Chee G.-J."/>
            <person name="Arai W."/>
            <person name="Nunoura T."/>
            <person name="Itoh T."/>
            <person name="Hattori M."/>
            <person name="Takai K."/>
        </authorList>
    </citation>
    <scope>NUCLEOTIDE SEQUENCE</scope>
</reference>
<dbReference type="Gene3D" id="1.10.287.470">
    <property type="entry name" value="Helix hairpin bin"/>
    <property type="match status" value="1"/>
</dbReference>
<dbReference type="SUPFAM" id="SSF111369">
    <property type="entry name" value="HlyD-like secretion proteins"/>
    <property type="match status" value="2"/>
</dbReference>
<dbReference type="PANTHER" id="PTHR32347">
    <property type="entry name" value="EFFLUX SYSTEM COMPONENT YKNX-RELATED"/>
    <property type="match status" value="1"/>
</dbReference>
<dbReference type="GO" id="GO:0030313">
    <property type="term" value="C:cell envelope"/>
    <property type="evidence" value="ECO:0007669"/>
    <property type="project" value="UniProtKB-SubCell"/>
</dbReference>
<comment type="similarity">
    <text evidence="2">Belongs to the membrane fusion protein (MFP) (TC 8.A.1) family.</text>
</comment>
<evidence type="ECO:0000256" key="5">
    <source>
        <dbReference type="SAM" id="Phobius"/>
    </source>
</evidence>
<evidence type="ECO:0000256" key="4">
    <source>
        <dbReference type="SAM" id="Coils"/>
    </source>
</evidence>
<name>H5SDY6_9CHLR</name>
<gene>
    <name evidence="8" type="ORF">HGMM_F14G08C22</name>
</gene>
<keyword evidence="5" id="KW-0812">Transmembrane</keyword>
<comment type="subcellular location">
    <subcellularLocation>
        <location evidence="1">Cell envelope</location>
    </subcellularLocation>
</comment>
<sequence length="433" mass="47803">MLEWLKRSRFWLIVLLVVLGAVGYYFLRPQQQAAQPAYQTVRVERGNLTLTVGATGTVRARQSALLNWQTSGIVEKVLVKSGDRVQKDQVLASLLRTSLPQNIILAEADLVSAQRQLEDLLNSKTPAAQAWISLREAQKAYDKAKEYYDSLFQPRTYTAIVYRTVGRWPSIQRIPELKTFKADRADEETIATAKSNLDLAAARLEDAKRTYERLKNGPDAAELAQLEARIAAAQATLNLARLSAPFDGVVTRANVLPGDIVNPGTFAFRIDDLSHLYVDVNVSEVDVVHIRAGQQALLTFDAIPEKEYHGIVTEISLAAEQLQNVVNYRVTIEMGDADEMVRPGMTAAVSIVTREIENALLIPNRAVRLVDGKYTVYVLQEDGTLKPVAIRLAASGESMSILEGDTLPEGTVLVLNPPTEFRPGPRGPFGGRQ</sequence>
<dbReference type="Pfam" id="PF25973">
    <property type="entry name" value="BSH_CzcB"/>
    <property type="match status" value="1"/>
</dbReference>
<feature type="domain" description="YknX-like beta-barrel" evidence="7">
    <location>
        <begin position="278"/>
        <end position="351"/>
    </location>
</feature>
<proteinExistence type="inferred from homology"/>
<dbReference type="PANTHER" id="PTHR32347:SF23">
    <property type="entry name" value="BLL5650 PROTEIN"/>
    <property type="match status" value="1"/>
</dbReference>
<evidence type="ECO:0000259" key="7">
    <source>
        <dbReference type="Pfam" id="PF25990"/>
    </source>
</evidence>
<keyword evidence="3 4" id="KW-0175">Coiled coil</keyword>
<evidence type="ECO:0000256" key="2">
    <source>
        <dbReference type="ARBA" id="ARBA00009477"/>
    </source>
</evidence>
<dbReference type="Pfam" id="PF25990">
    <property type="entry name" value="Beta-barrel_YknX"/>
    <property type="match status" value="1"/>
</dbReference>
<protein>
    <submittedName>
        <fullName evidence="8">Efflux transporter, RND family, MFP subunit</fullName>
    </submittedName>
</protein>
<dbReference type="InterPro" id="IPR058647">
    <property type="entry name" value="BSH_CzcB-like"/>
</dbReference>
<dbReference type="GO" id="GO:0022857">
    <property type="term" value="F:transmembrane transporter activity"/>
    <property type="evidence" value="ECO:0007669"/>
    <property type="project" value="InterPro"/>
</dbReference>
<accession>H5SDY6</accession>
<dbReference type="Gene3D" id="2.40.30.170">
    <property type="match status" value="1"/>
</dbReference>
<dbReference type="AlphaFoldDB" id="H5SDY6"/>
<dbReference type="Gene3D" id="2.40.50.100">
    <property type="match status" value="2"/>
</dbReference>
<dbReference type="Gene3D" id="6.20.50.140">
    <property type="match status" value="1"/>
</dbReference>
<dbReference type="InterPro" id="IPR050465">
    <property type="entry name" value="UPF0194_transport"/>
</dbReference>
<dbReference type="InterPro" id="IPR058636">
    <property type="entry name" value="Beta-barrel_YknX"/>
</dbReference>
<evidence type="ECO:0000256" key="3">
    <source>
        <dbReference type="ARBA" id="ARBA00023054"/>
    </source>
</evidence>
<keyword evidence="5" id="KW-0472">Membrane</keyword>
<feature type="coiled-coil region" evidence="4">
    <location>
        <begin position="190"/>
        <end position="243"/>
    </location>
</feature>
<feature type="transmembrane region" description="Helical" evidence="5">
    <location>
        <begin position="9"/>
        <end position="27"/>
    </location>
</feature>
<dbReference type="NCBIfam" id="TIGR01730">
    <property type="entry name" value="RND_mfp"/>
    <property type="match status" value="1"/>
</dbReference>
<dbReference type="InterPro" id="IPR006143">
    <property type="entry name" value="RND_pump_MFP"/>
</dbReference>
<dbReference type="EMBL" id="AP011686">
    <property type="protein sequence ID" value="BAL54372.1"/>
    <property type="molecule type" value="Genomic_DNA"/>
</dbReference>